<evidence type="ECO:0000313" key="3">
    <source>
        <dbReference type="Proteomes" id="UP000253498"/>
    </source>
</evidence>
<dbReference type="Pfam" id="PF13508">
    <property type="entry name" value="Acetyltransf_7"/>
    <property type="match status" value="1"/>
</dbReference>
<dbReference type="RefSeq" id="WP_096710062.1">
    <property type="nucleotide sequence ID" value="NZ_JBFCRC010000024.1"/>
</dbReference>
<dbReference type="CDD" id="cd04301">
    <property type="entry name" value="NAT_SF"/>
    <property type="match status" value="1"/>
</dbReference>
<comment type="caution">
    <text evidence="2">The sequence shown here is derived from an EMBL/GenBank/DDBJ whole genome shotgun (WGS) entry which is preliminary data.</text>
</comment>
<evidence type="ECO:0000259" key="1">
    <source>
        <dbReference type="PROSITE" id="PS51186"/>
    </source>
</evidence>
<reference evidence="2 3" key="1">
    <citation type="submission" date="2015-06" db="EMBL/GenBank/DDBJ databases">
        <title>The Genome Sequence of Enterococcus hirae 88EA1.</title>
        <authorList>
            <consortium name="The Broad Institute Genomics Platform"/>
            <consortium name="The Broad Institute Genome Sequencing Center for Infectious Disease"/>
            <person name="Earl A.M."/>
            <person name="Van Tyne D."/>
            <person name="Lebreton F."/>
            <person name="Saavedra J.T."/>
            <person name="Gilmore M.S."/>
            <person name="Manson McGuire A."/>
            <person name="Clock S."/>
            <person name="Crupain M."/>
            <person name="Rangan U."/>
            <person name="Young S."/>
            <person name="Abouelleil A."/>
            <person name="Cao P."/>
            <person name="Chapman S.B."/>
            <person name="Griggs A."/>
            <person name="Priest M."/>
            <person name="Shea T."/>
            <person name="Wortman J."/>
            <person name="Nusbaum C."/>
            <person name="Birren B."/>
        </authorList>
    </citation>
    <scope>NUCLEOTIDE SEQUENCE [LARGE SCALE GENOMIC DNA]</scope>
    <source>
        <strain evidence="2 3">88EA1</strain>
    </source>
</reference>
<protein>
    <recommendedName>
        <fullName evidence="1">N-acetyltransferase domain-containing protein</fullName>
    </recommendedName>
</protein>
<accession>A0AB37IA91</accession>
<dbReference type="InterPro" id="IPR016181">
    <property type="entry name" value="Acyl_CoA_acyltransferase"/>
</dbReference>
<dbReference type="AlphaFoldDB" id="A0AB37IA91"/>
<feature type="domain" description="N-acetyltransferase" evidence="1">
    <location>
        <begin position="106"/>
        <end position="241"/>
    </location>
</feature>
<sequence>MNKKFFTGSKVSSENALFQNHVSNYSNYLYDQNFIWLKKEPSTLELDDINTKFMSKWLNDSPLFKFDFKPSAKFIATLESKGFFTEQMLIFTIPSSKLVFQESQNFEISKVTTNTLDKFLEVKFNQDIIYGEEFANINKNFLLSLFKEGILDIFIATLNQKVIGFVNVIKHISNIEIYDIYTLPKFRNRYVATALQQYVGKFYNDTTIVVIADYADTPKEMYAKLGYEISGSFYQAQKYDK</sequence>
<gene>
    <name evidence="2" type="ORF">EB03_01465</name>
</gene>
<dbReference type="EMBL" id="LESJ01000005">
    <property type="protein sequence ID" value="RBT68338.1"/>
    <property type="molecule type" value="Genomic_DNA"/>
</dbReference>
<evidence type="ECO:0000313" key="2">
    <source>
        <dbReference type="EMBL" id="RBT68338.1"/>
    </source>
</evidence>
<dbReference type="Gene3D" id="3.40.630.30">
    <property type="match status" value="1"/>
</dbReference>
<name>A0AB37IA91_ENTHR</name>
<dbReference type="SUPFAM" id="SSF55729">
    <property type="entry name" value="Acyl-CoA N-acyltransferases (Nat)"/>
    <property type="match status" value="1"/>
</dbReference>
<dbReference type="PROSITE" id="PS51186">
    <property type="entry name" value="GNAT"/>
    <property type="match status" value="1"/>
</dbReference>
<dbReference type="Proteomes" id="UP000253498">
    <property type="component" value="Unassembled WGS sequence"/>
</dbReference>
<dbReference type="GO" id="GO:0016747">
    <property type="term" value="F:acyltransferase activity, transferring groups other than amino-acyl groups"/>
    <property type="evidence" value="ECO:0007669"/>
    <property type="project" value="InterPro"/>
</dbReference>
<proteinExistence type="predicted"/>
<dbReference type="InterPro" id="IPR000182">
    <property type="entry name" value="GNAT_dom"/>
</dbReference>
<organism evidence="2 3">
    <name type="scientific">Enterococcus hirae</name>
    <dbReference type="NCBI Taxonomy" id="1354"/>
    <lineage>
        <taxon>Bacteria</taxon>
        <taxon>Bacillati</taxon>
        <taxon>Bacillota</taxon>
        <taxon>Bacilli</taxon>
        <taxon>Lactobacillales</taxon>
        <taxon>Enterococcaceae</taxon>
        <taxon>Enterococcus</taxon>
    </lineage>
</organism>